<feature type="non-terminal residue" evidence="1">
    <location>
        <position position="120"/>
    </location>
</feature>
<proteinExistence type="predicted"/>
<feature type="non-terminal residue" evidence="1">
    <location>
        <position position="1"/>
    </location>
</feature>
<name>A0A0A9Z1X0_LYGHE</name>
<organism evidence="1">
    <name type="scientific">Lygus hesperus</name>
    <name type="common">Western plant bug</name>
    <dbReference type="NCBI Taxonomy" id="30085"/>
    <lineage>
        <taxon>Eukaryota</taxon>
        <taxon>Metazoa</taxon>
        <taxon>Ecdysozoa</taxon>
        <taxon>Arthropoda</taxon>
        <taxon>Hexapoda</taxon>
        <taxon>Insecta</taxon>
        <taxon>Pterygota</taxon>
        <taxon>Neoptera</taxon>
        <taxon>Paraneoptera</taxon>
        <taxon>Hemiptera</taxon>
        <taxon>Heteroptera</taxon>
        <taxon>Panheteroptera</taxon>
        <taxon>Cimicomorpha</taxon>
        <taxon>Miridae</taxon>
        <taxon>Mirini</taxon>
        <taxon>Lygus</taxon>
    </lineage>
</organism>
<reference evidence="1" key="1">
    <citation type="journal article" date="2014" name="PLoS ONE">
        <title>Transcriptome-Based Identification of ABC Transporters in the Western Tarnished Plant Bug Lygus hesperus.</title>
        <authorList>
            <person name="Hull J.J."/>
            <person name="Chaney K."/>
            <person name="Geib S.M."/>
            <person name="Fabrick J.A."/>
            <person name="Brent C.S."/>
            <person name="Walsh D."/>
            <person name="Lavine L.C."/>
        </authorList>
    </citation>
    <scope>NUCLEOTIDE SEQUENCE</scope>
</reference>
<gene>
    <name evidence="1" type="primary">Pol_2</name>
    <name evidence="1" type="ORF">CM83_105168</name>
</gene>
<dbReference type="EMBL" id="GBHO01007799">
    <property type="protein sequence ID" value="JAG35805.1"/>
    <property type="molecule type" value="Transcribed_RNA"/>
</dbReference>
<evidence type="ECO:0000313" key="1">
    <source>
        <dbReference type="EMBL" id="JAG35805.1"/>
    </source>
</evidence>
<dbReference type="AlphaFoldDB" id="A0A0A9Z1X0"/>
<sequence>LRLKKEYKTLLKFKKKDYFEKLRKSFANSRNSREFWFAVCKLRKRAPNLSKLDMRTVEEFYDSFTPSQVLTGGSFLFSGSFDPVLDEEISMSELSAVLSAFKNSKAPGPDGMVYEFYKNL</sequence>
<reference evidence="1" key="2">
    <citation type="submission" date="2014-07" db="EMBL/GenBank/DDBJ databases">
        <authorList>
            <person name="Hull J."/>
        </authorList>
    </citation>
    <scope>NUCLEOTIDE SEQUENCE</scope>
</reference>
<protein>
    <submittedName>
        <fullName evidence="1">Retrovirus-related Pol polyprotein LINE-1</fullName>
    </submittedName>
</protein>
<accession>A0A0A9Z1X0</accession>